<dbReference type="Proteomes" id="UP000316425">
    <property type="component" value="Unassembled WGS sequence"/>
</dbReference>
<protein>
    <submittedName>
        <fullName evidence="1">Antitoxin</fullName>
    </submittedName>
</protein>
<accession>A0A556P8L3</accession>
<dbReference type="EMBL" id="VMHE01000031">
    <property type="protein sequence ID" value="TSJ60735.1"/>
    <property type="molecule type" value="Genomic_DNA"/>
</dbReference>
<comment type="caution">
    <text evidence="1">The sequence shown here is derived from an EMBL/GenBank/DDBJ whole genome shotgun (WGS) entry which is preliminary data.</text>
</comment>
<keyword evidence="2" id="KW-1185">Reference proteome</keyword>
<dbReference type="RefSeq" id="WP_144089538.1">
    <property type="nucleotide sequence ID" value="NZ_VMHE01000031.1"/>
</dbReference>
<name>A0A556P8L3_9BACI</name>
<proteinExistence type="predicted"/>
<evidence type="ECO:0000313" key="2">
    <source>
        <dbReference type="Proteomes" id="UP000316425"/>
    </source>
</evidence>
<reference evidence="1 2" key="1">
    <citation type="submission" date="2019-07" db="EMBL/GenBank/DDBJ databases">
        <title>Allobacillus sp. nov. SKP isolated from shrimp paste of Euphausiacea.</title>
        <authorList>
            <person name="Kanchanasin P."/>
            <person name="Tanasupawat S."/>
            <person name="Shi W."/>
            <person name="Wu L."/>
            <person name="Ma J."/>
        </authorList>
    </citation>
    <scope>NUCLEOTIDE SEQUENCE [LARGE SCALE GENOMIC DNA]</scope>
    <source>
        <strain evidence="1 2">SKP4-8</strain>
    </source>
</reference>
<dbReference type="Gene3D" id="1.10.1220.10">
    <property type="entry name" value="Met repressor-like"/>
    <property type="match status" value="1"/>
</dbReference>
<dbReference type="OrthoDB" id="1634058at2"/>
<dbReference type="GO" id="GO:0006355">
    <property type="term" value="P:regulation of DNA-templated transcription"/>
    <property type="evidence" value="ECO:0007669"/>
    <property type="project" value="InterPro"/>
</dbReference>
<sequence>MSNTSKEIVVELPLSLVNECDHMVEEHDIDRNTLFHQAISAYIKEEKNRKIKESMRRGYLEMKSINLDIASEAFQAEEEADTTLERSVSGV</sequence>
<organism evidence="1 2">
    <name type="scientific">Allobacillus salarius</name>
    <dbReference type="NCBI Taxonomy" id="1955272"/>
    <lineage>
        <taxon>Bacteria</taxon>
        <taxon>Bacillati</taxon>
        <taxon>Bacillota</taxon>
        <taxon>Bacilli</taxon>
        <taxon>Bacillales</taxon>
        <taxon>Bacillaceae</taxon>
        <taxon>Allobacillus</taxon>
    </lineage>
</organism>
<dbReference type="InterPro" id="IPR013321">
    <property type="entry name" value="Arc_rbn_hlx_hlx"/>
</dbReference>
<dbReference type="AlphaFoldDB" id="A0A556P8L3"/>
<gene>
    <name evidence="1" type="ORF">FPQ13_11830</name>
</gene>
<evidence type="ECO:0000313" key="1">
    <source>
        <dbReference type="EMBL" id="TSJ60735.1"/>
    </source>
</evidence>